<dbReference type="VEuPathDB" id="VectorBase:AMEM012081"/>
<evidence type="ECO:0000313" key="1">
    <source>
        <dbReference type="EnsemblMetazoa" id="AMEM012081-PA"/>
    </source>
</evidence>
<keyword evidence="2" id="KW-1185">Reference proteome</keyword>
<dbReference type="Proteomes" id="UP000075903">
    <property type="component" value="Unassembled WGS sequence"/>
</dbReference>
<organism evidence="1 2">
    <name type="scientific">Anopheles merus</name>
    <name type="common">Mosquito</name>
    <dbReference type="NCBI Taxonomy" id="30066"/>
    <lineage>
        <taxon>Eukaryota</taxon>
        <taxon>Metazoa</taxon>
        <taxon>Ecdysozoa</taxon>
        <taxon>Arthropoda</taxon>
        <taxon>Hexapoda</taxon>
        <taxon>Insecta</taxon>
        <taxon>Pterygota</taxon>
        <taxon>Neoptera</taxon>
        <taxon>Endopterygota</taxon>
        <taxon>Diptera</taxon>
        <taxon>Nematocera</taxon>
        <taxon>Culicoidea</taxon>
        <taxon>Culicidae</taxon>
        <taxon>Anophelinae</taxon>
        <taxon>Anopheles</taxon>
    </lineage>
</organism>
<proteinExistence type="predicted"/>
<dbReference type="EnsemblMetazoa" id="AMEM012081-RA">
    <property type="protein sequence ID" value="AMEM012081-PA"/>
    <property type="gene ID" value="AMEM012081"/>
</dbReference>
<name>A0A182VBD6_ANOME</name>
<reference evidence="1" key="1">
    <citation type="submission" date="2020-05" db="UniProtKB">
        <authorList>
            <consortium name="EnsemblMetazoa"/>
        </authorList>
    </citation>
    <scope>IDENTIFICATION</scope>
    <source>
        <strain evidence="1">MAF</strain>
    </source>
</reference>
<evidence type="ECO:0000313" key="2">
    <source>
        <dbReference type="Proteomes" id="UP000075903"/>
    </source>
</evidence>
<accession>A0A182VBD6</accession>
<sequence length="162" mass="16634">MRASRIVYGSSTTRMTEPSCSPSMFFSSAKLSSVRPSSCSEKHVRWHVSSRSISSWWISCTSSMLDTCIESGSTPGDSTCTVKPVSCISLITSSSCCCCCSVSPPPATPALLSSADSFGPAAAGSDSSELACPFSPFCSACPLPIVSFCSPAAAATIGGTLQ</sequence>
<protein>
    <submittedName>
        <fullName evidence="1">Uncharacterized protein</fullName>
    </submittedName>
</protein>
<dbReference type="AlphaFoldDB" id="A0A182VBD6"/>